<dbReference type="Pfam" id="PF01300">
    <property type="entry name" value="Sua5_yciO_yrdC"/>
    <property type="match status" value="1"/>
</dbReference>
<reference evidence="13" key="1">
    <citation type="submission" date="2019-08" db="EMBL/GenBank/DDBJ databases">
        <authorList>
            <person name="Kucharzyk K."/>
            <person name="Murdoch R.W."/>
            <person name="Higgins S."/>
            <person name="Loffler F."/>
        </authorList>
    </citation>
    <scope>NUCLEOTIDE SEQUENCE</scope>
</reference>
<dbReference type="GO" id="GO:0005524">
    <property type="term" value="F:ATP binding"/>
    <property type="evidence" value="ECO:0007669"/>
    <property type="project" value="UniProtKB-KW"/>
</dbReference>
<dbReference type="PANTHER" id="PTHR17490">
    <property type="entry name" value="SUA5"/>
    <property type="match status" value="1"/>
</dbReference>
<dbReference type="SUPFAM" id="SSF55821">
    <property type="entry name" value="YrdC/RibB"/>
    <property type="match status" value="1"/>
</dbReference>
<dbReference type="GO" id="GO:0061710">
    <property type="term" value="F:L-threonylcarbamoyladenylate synthase"/>
    <property type="evidence" value="ECO:0007669"/>
    <property type="project" value="UniProtKB-EC"/>
</dbReference>
<protein>
    <recommendedName>
        <fullName evidence="10">L-threonylcarbamoyladenylate synthase</fullName>
        <ecNumber evidence="3">2.7.7.87</ecNumber>
    </recommendedName>
    <alternativeName>
        <fullName evidence="10">L-threonylcarbamoyladenylate synthase</fullName>
    </alternativeName>
</protein>
<name>A0A645F4V2_9ZZZZ</name>
<comment type="similarity">
    <text evidence="2">Belongs to the SUA5 family.</text>
</comment>
<keyword evidence="4" id="KW-0963">Cytoplasm</keyword>
<keyword evidence="6" id="KW-0819">tRNA processing</keyword>
<dbReference type="PROSITE" id="PS51163">
    <property type="entry name" value="YRDC"/>
    <property type="match status" value="1"/>
</dbReference>
<keyword evidence="8" id="KW-0547">Nucleotide-binding</keyword>
<keyword evidence="7" id="KW-0548">Nucleotidyltransferase</keyword>
<evidence type="ECO:0000256" key="1">
    <source>
        <dbReference type="ARBA" id="ARBA00004496"/>
    </source>
</evidence>
<dbReference type="InterPro" id="IPR050156">
    <property type="entry name" value="TC-AMP_synthase_SUA5"/>
</dbReference>
<evidence type="ECO:0000259" key="12">
    <source>
        <dbReference type="PROSITE" id="PS51163"/>
    </source>
</evidence>
<evidence type="ECO:0000256" key="6">
    <source>
        <dbReference type="ARBA" id="ARBA00022694"/>
    </source>
</evidence>
<dbReference type="GO" id="GO:0000049">
    <property type="term" value="F:tRNA binding"/>
    <property type="evidence" value="ECO:0007669"/>
    <property type="project" value="TreeGrafter"/>
</dbReference>
<keyword evidence="5" id="KW-0808">Transferase</keyword>
<evidence type="ECO:0000256" key="3">
    <source>
        <dbReference type="ARBA" id="ARBA00012584"/>
    </source>
</evidence>
<proteinExistence type="inferred from homology"/>
<evidence type="ECO:0000256" key="7">
    <source>
        <dbReference type="ARBA" id="ARBA00022695"/>
    </source>
</evidence>
<evidence type="ECO:0000256" key="5">
    <source>
        <dbReference type="ARBA" id="ARBA00022679"/>
    </source>
</evidence>
<dbReference type="GO" id="GO:0003725">
    <property type="term" value="F:double-stranded RNA binding"/>
    <property type="evidence" value="ECO:0007669"/>
    <property type="project" value="InterPro"/>
</dbReference>
<dbReference type="InterPro" id="IPR017945">
    <property type="entry name" value="DHBP_synth_RibB-like_a/b_dom"/>
</dbReference>
<dbReference type="EMBL" id="VSSQ01055494">
    <property type="protein sequence ID" value="MPN09388.1"/>
    <property type="molecule type" value="Genomic_DNA"/>
</dbReference>
<dbReference type="GO" id="GO:0008033">
    <property type="term" value="P:tRNA processing"/>
    <property type="evidence" value="ECO:0007669"/>
    <property type="project" value="UniProtKB-KW"/>
</dbReference>
<keyword evidence="9" id="KW-0067">ATP-binding</keyword>
<evidence type="ECO:0000313" key="13">
    <source>
        <dbReference type="EMBL" id="MPN09388.1"/>
    </source>
</evidence>
<accession>A0A645F4V2</accession>
<comment type="caution">
    <text evidence="13">The sequence shown here is derived from an EMBL/GenBank/DDBJ whole genome shotgun (WGS) entry which is preliminary data.</text>
</comment>
<dbReference type="GO" id="GO:0005737">
    <property type="term" value="C:cytoplasm"/>
    <property type="evidence" value="ECO:0007669"/>
    <property type="project" value="UniProtKB-SubCell"/>
</dbReference>
<feature type="domain" description="YrdC-like" evidence="12">
    <location>
        <begin position="4"/>
        <end position="187"/>
    </location>
</feature>
<evidence type="ECO:0000256" key="8">
    <source>
        <dbReference type="ARBA" id="ARBA00022741"/>
    </source>
</evidence>
<gene>
    <name evidence="13" type="primary">yciO_11</name>
    <name evidence="13" type="ORF">SDC9_156678</name>
</gene>
<dbReference type="GO" id="GO:0006450">
    <property type="term" value="P:regulation of translational fidelity"/>
    <property type="evidence" value="ECO:0007669"/>
    <property type="project" value="TreeGrafter"/>
</dbReference>
<comment type="catalytic activity">
    <reaction evidence="11">
        <text>L-threonine + hydrogencarbonate + ATP = L-threonylcarbamoyladenylate + diphosphate + H2O</text>
        <dbReference type="Rhea" id="RHEA:36407"/>
        <dbReference type="ChEBI" id="CHEBI:15377"/>
        <dbReference type="ChEBI" id="CHEBI:17544"/>
        <dbReference type="ChEBI" id="CHEBI:30616"/>
        <dbReference type="ChEBI" id="CHEBI:33019"/>
        <dbReference type="ChEBI" id="CHEBI:57926"/>
        <dbReference type="ChEBI" id="CHEBI:73682"/>
        <dbReference type="EC" id="2.7.7.87"/>
    </reaction>
</comment>
<dbReference type="Gene3D" id="3.90.870.10">
    <property type="entry name" value="DHBP synthase"/>
    <property type="match status" value="1"/>
</dbReference>
<dbReference type="NCBIfam" id="TIGR00057">
    <property type="entry name" value="L-threonylcarbamoyladenylate synthase"/>
    <property type="match status" value="1"/>
</dbReference>
<evidence type="ECO:0000256" key="4">
    <source>
        <dbReference type="ARBA" id="ARBA00022490"/>
    </source>
</evidence>
<sequence>MKTSETLKKAAEVLKSGGIIAFPTETVFGLAIVFDNKETYDRLNHIKGRPDNKPYTMMLSDPKDIAKYAIISKDCQKLIDAYMPGPITILFPTKNNVPDWVTHGSAKIGIRISSEKDILDLIKLTGKPLLVPSANKSGEKPTLDSKEARSVFGNEVDFYIEGVSGCKKPSTIVDTCDTITIVREGDLSSSEIMKTLEEK</sequence>
<evidence type="ECO:0000256" key="11">
    <source>
        <dbReference type="ARBA" id="ARBA00048366"/>
    </source>
</evidence>
<dbReference type="InterPro" id="IPR006070">
    <property type="entry name" value="Sua5-like_dom"/>
</dbReference>
<dbReference type="EC" id="2.7.7.87" evidence="3"/>
<dbReference type="PANTHER" id="PTHR17490:SF16">
    <property type="entry name" value="THREONYLCARBAMOYL-AMP SYNTHASE"/>
    <property type="match status" value="1"/>
</dbReference>
<evidence type="ECO:0000256" key="9">
    <source>
        <dbReference type="ARBA" id="ARBA00022840"/>
    </source>
</evidence>
<dbReference type="AlphaFoldDB" id="A0A645F4V2"/>
<evidence type="ECO:0000256" key="2">
    <source>
        <dbReference type="ARBA" id="ARBA00007663"/>
    </source>
</evidence>
<comment type="subcellular location">
    <subcellularLocation>
        <location evidence="1">Cytoplasm</location>
    </subcellularLocation>
</comment>
<organism evidence="13">
    <name type="scientific">bioreactor metagenome</name>
    <dbReference type="NCBI Taxonomy" id="1076179"/>
    <lineage>
        <taxon>unclassified sequences</taxon>
        <taxon>metagenomes</taxon>
        <taxon>ecological metagenomes</taxon>
    </lineage>
</organism>
<evidence type="ECO:0000256" key="10">
    <source>
        <dbReference type="ARBA" id="ARBA00029774"/>
    </source>
</evidence>